<dbReference type="SUPFAM" id="SSF53756">
    <property type="entry name" value="UDP-Glycosyltransferase/glycogen phosphorylase"/>
    <property type="match status" value="1"/>
</dbReference>
<dbReference type="CDD" id="cd03823">
    <property type="entry name" value="GT4_ExpE7-like"/>
    <property type="match status" value="1"/>
</dbReference>
<reference evidence="3 4" key="1">
    <citation type="submission" date="2017-05" db="EMBL/GenBank/DDBJ databases">
        <title>Complete and WGS of Bordetella genogroups.</title>
        <authorList>
            <person name="Spilker T."/>
            <person name="LiPuma J."/>
        </authorList>
    </citation>
    <scope>NUCLEOTIDE SEQUENCE [LARGE SCALE GENOMIC DNA]</scope>
    <source>
        <strain evidence="3 4">AU19157</strain>
    </source>
</reference>
<dbReference type="InterPro" id="IPR028098">
    <property type="entry name" value="Glyco_trans_4-like_N"/>
</dbReference>
<sequence>MKIALFVHCFFPRHFYGTETYTLNLAQHLQQLGHQPVVITAIFPGEPGGDELIQRYEHQGVPVIAVDKNHLPNIRVQDTYYQPAVADVYRQILRQEQPDLVHVTHLINHTATLLQVVNEMGIKTVATFTDFFGICFNNKLENAAGELCAGPNATRSNCVACYGKAVAEQGGAPAQYRIFANDEWAERAAALAVRLRHIPPVRGSHFARVIRDLRVRPQTLLSLYDQYSAVITPTSFLQNAYKRNGFRLPMYSVWFGTDIDRALGKSLRPEGVVRFGYIGQIAPHKGTDLLVDAFARLPKGSATLDIYGPRDQDIAYFDRLSTSFGERVRYHGTFPKSEMARVLSNVDVIVIPSRWYENSPLVLLDALATGTPVIVSDVEGMTEMVNEGETGLFFERGSCDDLTRKMNRFVSEDGLLEFMTGNTAFPRTVADMVRDTEAVYRTVIRH</sequence>
<dbReference type="OrthoDB" id="570545at2"/>
<dbReference type="PANTHER" id="PTHR45947">
    <property type="entry name" value="SULFOQUINOVOSYL TRANSFERASE SQD2"/>
    <property type="match status" value="1"/>
</dbReference>
<dbReference type="AlphaFoldDB" id="A0A1W6YSK3"/>
<feature type="domain" description="Glycosyltransferase subfamily 4-like N-terminal" evidence="2">
    <location>
        <begin position="17"/>
        <end position="128"/>
    </location>
</feature>
<dbReference type="STRING" id="1416806.CAL12_26905"/>
<evidence type="ECO:0000313" key="4">
    <source>
        <dbReference type="Proteomes" id="UP000194151"/>
    </source>
</evidence>
<name>A0A1W6YSK3_9BORD</name>
<dbReference type="Pfam" id="PF13439">
    <property type="entry name" value="Glyco_transf_4"/>
    <property type="match status" value="1"/>
</dbReference>
<proteinExistence type="predicted"/>
<dbReference type="Pfam" id="PF00534">
    <property type="entry name" value="Glycos_transf_1"/>
    <property type="match status" value="1"/>
</dbReference>
<organism evidence="3 4">
    <name type="scientific">Bordetella genomosp. 8</name>
    <dbReference type="NCBI Taxonomy" id="1416806"/>
    <lineage>
        <taxon>Bacteria</taxon>
        <taxon>Pseudomonadati</taxon>
        <taxon>Pseudomonadota</taxon>
        <taxon>Betaproteobacteria</taxon>
        <taxon>Burkholderiales</taxon>
        <taxon>Alcaligenaceae</taxon>
        <taxon>Bordetella</taxon>
    </lineage>
</organism>
<feature type="domain" description="Glycosyl transferase family 1" evidence="1">
    <location>
        <begin position="264"/>
        <end position="416"/>
    </location>
</feature>
<dbReference type="Gene3D" id="3.40.50.2000">
    <property type="entry name" value="Glycogen Phosphorylase B"/>
    <property type="match status" value="2"/>
</dbReference>
<dbReference type="RefSeq" id="WP_086067409.1">
    <property type="nucleotide sequence ID" value="NZ_CP021108.1"/>
</dbReference>
<dbReference type="EMBL" id="CP021108">
    <property type="protein sequence ID" value="ARP84086.1"/>
    <property type="molecule type" value="Genomic_DNA"/>
</dbReference>
<dbReference type="Proteomes" id="UP000194151">
    <property type="component" value="Chromosome"/>
</dbReference>
<accession>A0A1W6YSK3</accession>
<keyword evidence="4" id="KW-1185">Reference proteome</keyword>
<dbReference type="KEGG" id="bgv:CAL12_26905"/>
<evidence type="ECO:0000259" key="2">
    <source>
        <dbReference type="Pfam" id="PF13439"/>
    </source>
</evidence>
<evidence type="ECO:0000259" key="1">
    <source>
        <dbReference type="Pfam" id="PF00534"/>
    </source>
</evidence>
<dbReference type="GO" id="GO:0016757">
    <property type="term" value="F:glycosyltransferase activity"/>
    <property type="evidence" value="ECO:0007669"/>
    <property type="project" value="InterPro"/>
</dbReference>
<evidence type="ECO:0000313" key="3">
    <source>
        <dbReference type="EMBL" id="ARP84086.1"/>
    </source>
</evidence>
<keyword evidence="3" id="KW-0808">Transferase</keyword>
<protein>
    <submittedName>
        <fullName evidence="3">Glycosyl transferase</fullName>
    </submittedName>
</protein>
<dbReference type="InterPro" id="IPR050194">
    <property type="entry name" value="Glycosyltransferase_grp1"/>
</dbReference>
<gene>
    <name evidence="3" type="ORF">CAL12_26905</name>
</gene>
<dbReference type="InterPro" id="IPR001296">
    <property type="entry name" value="Glyco_trans_1"/>
</dbReference>
<dbReference type="PANTHER" id="PTHR45947:SF3">
    <property type="entry name" value="SULFOQUINOVOSYL TRANSFERASE SQD2"/>
    <property type="match status" value="1"/>
</dbReference>